<protein>
    <submittedName>
        <fullName evidence="2">Spore protease YyaC</fullName>
    </submittedName>
</protein>
<sequence length="213" mass="23505">MRATLVSPYDYRIHYKETGAVWKLSSFFLQHIPFNTQDLIFFCIGTDRSTGDSLGPLTGSFLSESPLFPYTVIGTLESPLHALNLQQHIDETRLTNPAAFIVAIDACLGQVSSIGQLLFNNGPIHPGKAVGKELPPVGDVSIKGIVNIAGFMEHAVLQSTRLYLPYEMSRTIARALQLAHGRQKSKEMNDSNSNSDNKNTRNQISNSHFSQTN</sequence>
<gene>
    <name evidence="2" type="primary">yyaC</name>
    <name evidence="2" type="ORF">K8V56_08150</name>
</gene>
<feature type="region of interest" description="Disordered" evidence="1">
    <location>
        <begin position="178"/>
        <end position="213"/>
    </location>
</feature>
<proteinExistence type="predicted"/>
<dbReference type="EMBL" id="DYWT01000134">
    <property type="protein sequence ID" value="HJF31736.1"/>
    <property type="molecule type" value="Genomic_DNA"/>
</dbReference>
<organism evidence="2 3">
    <name type="scientific">Sporosarcina psychrophila</name>
    <name type="common">Bacillus psychrophilus</name>
    <dbReference type="NCBI Taxonomy" id="1476"/>
    <lineage>
        <taxon>Bacteria</taxon>
        <taxon>Bacillati</taxon>
        <taxon>Bacillota</taxon>
        <taxon>Bacilli</taxon>
        <taxon>Bacillales</taxon>
        <taxon>Caryophanaceae</taxon>
        <taxon>Sporosarcina</taxon>
    </lineage>
</organism>
<evidence type="ECO:0000313" key="2">
    <source>
        <dbReference type="EMBL" id="HJF31736.1"/>
    </source>
</evidence>
<dbReference type="InterPro" id="IPR009665">
    <property type="entry name" value="YyaC"/>
</dbReference>
<dbReference type="NCBIfam" id="TIGR02841">
    <property type="entry name" value="spore_YyaC"/>
    <property type="match status" value="1"/>
</dbReference>
<dbReference type="GO" id="GO:0008233">
    <property type="term" value="F:peptidase activity"/>
    <property type="evidence" value="ECO:0007669"/>
    <property type="project" value="UniProtKB-KW"/>
</dbReference>
<name>A0A921KD48_SPOPS</name>
<evidence type="ECO:0000313" key="3">
    <source>
        <dbReference type="Proteomes" id="UP000698173"/>
    </source>
</evidence>
<keyword evidence="2" id="KW-0378">Hydrolase</keyword>
<evidence type="ECO:0000256" key="1">
    <source>
        <dbReference type="SAM" id="MobiDB-lite"/>
    </source>
</evidence>
<dbReference type="SUPFAM" id="SSF53163">
    <property type="entry name" value="HybD-like"/>
    <property type="match status" value="1"/>
</dbReference>
<reference evidence="2" key="1">
    <citation type="journal article" date="2021" name="PeerJ">
        <title>Extensive microbial diversity within the chicken gut microbiome revealed by metagenomics and culture.</title>
        <authorList>
            <person name="Gilroy R."/>
            <person name="Ravi A."/>
            <person name="Getino M."/>
            <person name="Pursley I."/>
            <person name="Horton D.L."/>
            <person name="Alikhan N.F."/>
            <person name="Baker D."/>
            <person name="Gharbi K."/>
            <person name="Hall N."/>
            <person name="Watson M."/>
            <person name="Adriaenssens E.M."/>
            <person name="Foster-Nyarko E."/>
            <person name="Jarju S."/>
            <person name="Secka A."/>
            <person name="Antonio M."/>
            <person name="Oren A."/>
            <person name="Chaudhuri R.R."/>
            <person name="La Ragione R."/>
            <person name="Hildebrand F."/>
            <person name="Pallen M.J."/>
        </authorList>
    </citation>
    <scope>NUCLEOTIDE SEQUENCE</scope>
    <source>
        <strain evidence="2">CHK171-7178</strain>
    </source>
</reference>
<accession>A0A921KD48</accession>
<dbReference type="GO" id="GO:0006508">
    <property type="term" value="P:proteolysis"/>
    <property type="evidence" value="ECO:0007669"/>
    <property type="project" value="UniProtKB-KW"/>
</dbReference>
<keyword evidence="2" id="KW-0645">Protease</keyword>
<comment type="caution">
    <text evidence="2">The sequence shown here is derived from an EMBL/GenBank/DDBJ whole genome shotgun (WGS) entry which is preliminary data.</text>
</comment>
<dbReference type="AlphaFoldDB" id="A0A921KD48"/>
<feature type="compositionally biased region" description="Polar residues" evidence="1">
    <location>
        <begin position="200"/>
        <end position="213"/>
    </location>
</feature>
<dbReference type="Pfam" id="PF06866">
    <property type="entry name" value="DUF1256"/>
    <property type="match status" value="1"/>
</dbReference>
<dbReference type="Proteomes" id="UP000698173">
    <property type="component" value="Unassembled WGS sequence"/>
</dbReference>
<dbReference type="InterPro" id="IPR023430">
    <property type="entry name" value="Pept_HybD-like_dom_sf"/>
</dbReference>
<reference evidence="2" key="2">
    <citation type="submission" date="2021-09" db="EMBL/GenBank/DDBJ databases">
        <authorList>
            <person name="Gilroy R."/>
        </authorList>
    </citation>
    <scope>NUCLEOTIDE SEQUENCE</scope>
    <source>
        <strain evidence="2">CHK171-7178</strain>
    </source>
</reference>